<sequence>MLKPVSNFKKYCLMFVRFSYVIQTLDSQIFLVCLHSHLRTKQNRHTLRMKILLNWVTVMLLISFDISSISAAKLGRIREVISKASLAEITGGVQTKAEPPKCIKHPKPMDCEELLENGNTESGVYTIWPKSRSADCQSIEVYCDMETAGGGWTVIQRRGDYGNAENYFDKTWNEYKKGFGNLKKEFWLGNDNIFAITNQGKYSVRLEMTNKEGKSAFAIYDTFYIDNESTKYKLHIKEYNGNAGNSIGNHDERLFYTKDQPNRPEGVKEGISHTGGWWFNVFPSTNLNGLNNNGGPHKVIQQGMAWYTMGSYTSTLVASEIKVRFKNQ</sequence>
<keyword evidence="1" id="KW-0812">Transmembrane</keyword>
<dbReference type="SMART" id="SM00186">
    <property type="entry name" value="FBG"/>
    <property type="match status" value="1"/>
</dbReference>
<proteinExistence type="predicted"/>
<dbReference type="InterPro" id="IPR002181">
    <property type="entry name" value="Fibrinogen_a/b/g_C_dom"/>
</dbReference>
<keyword evidence="1" id="KW-1133">Transmembrane helix</keyword>
<reference evidence="3" key="1">
    <citation type="submission" date="2020-07" db="EMBL/GenBank/DDBJ databases">
        <title>Multicomponent nature underlies the extraordinary mechanical properties of spider dragline silk.</title>
        <authorList>
            <person name="Kono N."/>
            <person name="Nakamura H."/>
            <person name="Mori M."/>
            <person name="Yoshida Y."/>
            <person name="Ohtoshi R."/>
            <person name="Malay A.D."/>
            <person name="Moran D.A.P."/>
            <person name="Tomita M."/>
            <person name="Numata K."/>
            <person name="Arakawa K."/>
        </authorList>
    </citation>
    <scope>NUCLEOTIDE SEQUENCE</scope>
</reference>
<dbReference type="NCBIfam" id="NF040941">
    <property type="entry name" value="GGGWT_bact"/>
    <property type="match status" value="1"/>
</dbReference>
<dbReference type="EMBL" id="BMAO01022279">
    <property type="protein sequence ID" value="GFQ80827.1"/>
    <property type="molecule type" value="Genomic_DNA"/>
</dbReference>
<dbReference type="GO" id="GO:0005615">
    <property type="term" value="C:extracellular space"/>
    <property type="evidence" value="ECO:0007669"/>
    <property type="project" value="TreeGrafter"/>
</dbReference>
<name>A0A8X6FI67_TRICU</name>
<accession>A0A8X6FI67</accession>
<evidence type="ECO:0000259" key="2">
    <source>
        <dbReference type="PROSITE" id="PS51406"/>
    </source>
</evidence>
<evidence type="ECO:0000256" key="1">
    <source>
        <dbReference type="SAM" id="Phobius"/>
    </source>
</evidence>
<dbReference type="PANTHER" id="PTHR19143">
    <property type="entry name" value="FIBRINOGEN/TENASCIN/ANGIOPOEITIN"/>
    <property type="match status" value="1"/>
</dbReference>
<dbReference type="InterPro" id="IPR050373">
    <property type="entry name" value="Fibrinogen_C-term_domain"/>
</dbReference>
<feature type="transmembrane region" description="Helical" evidence="1">
    <location>
        <begin position="51"/>
        <end position="72"/>
    </location>
</feature>
<evidence type="ECO:0000313" key="4">
    <source>
        <dbReference type="Proteomes" id="UP000887116"/>
    </source>
</evidence>
<dbReference type="CDD" id="cd00087">
    <property type="entry name" value="FReD"/>
    <property type="match status" value="1"/>
</dbReference>
<dbReference type="Pfam" id="PF00147">
    <property type="entry name" value="Fibrinogen_C"/>
    <property type="match status" value="1"/>
</dbReference>
<evidence type="ECO:0000313" key="3">
    <source>
        <dbReference type="EMBL" id="GFQ80827.1"/>
    </source>
</evidence>
<dbReference type="OrthoDB" id="6417392at2759"/>
<dbReference type="SUPFAM" id="SSF56496">
    <property type="entry name" value="Fibrinogen C-terminal domain-like"/>
    <property type="match status" value="1"/>
</dbReference>
<protein>
    <submittedName>
        <fullName evidence="3">Techylectin-5A</fullName>
    </submittedName>
</protein>
<keyword evidence="4" id="KW-1185">Reference proteome</keyword>
<dbReference type="PROSITE" id="PS51406">
    <property type="entry name" value="FIBRINOGEN_C_2"/>
    <property type="match status" value="1"/>
</dbReference>
<organism evidence="3 4">
    <name type="scientific">Trichonephila clavata</name>
    <name type="common">Joro spider</name>
    <name type="synonym">Nephila clavata</name>
    <dbReference type="NCBI Taxonomy" id="2740835"/>
    <lineage>
        <taxon>Eukaryota</taxon>
        <taxon>Metazoa</taxon>
        <taxon>Ecdysozoa</taxon>
        <taxon>Arthropoda</taxon>
        <taxon>Chelicerata</taxon>
        <taxon>Arachnida</taxon>
        <taxon>Araneae</taxon>
        <taxon>Araneomorphae</taxon>
        <taxon>Entelegynae</taxon>
        <taxon>Araneoidea</taxon>
        <taxon>Nephilidae</taxon>
        <taxon>Trichonephila</taxon>
    </lineage>
</organism>
<dbReference type="Gene3D" id="3.90.215.10">
    <property type="entry name" value="Gamma Fibrinogen, chain A, domain 1"/>
    <property type="match status" value="1"/>
</dbReference>
<gene>
    <name evidence="3" type="ORF">TNCT_276221</name>
</gene>
<comment type="caution">
    <text evidence="3">The sequence shown here is derived from an EMBL/GenBank/DDBJ whole genome shotgun (WGS) entry which is preliminary data.</text>
</comment>
<feature type="domain" description="Fibrinogen C-terminal" evidence="2">
    <location>
        <begin position="102"/>
        <end position="327"/>
    </location>
</feature>
<dbReference type="InterPro" id="IPR014716">
    <property type="entry name" value="Fibrinogen_a/b/g_C_1"/>
</dbReference>
<dbReference type="AlphaFoldDB" id="A0A8X6FI67"/>
<keyword evidence="1" id="KW-0472">Membrane</keyword>
<dbReference type="Proteomes" id="UP000887116">
    <property type="component" value="Unassembled WGS sequence"/>
</dbReference>
<dbReference type="InterPro" id="IPR036056">
    <property type="entry name" value="Fibrinogen-like_C"/>
</dbReference>